<dbReference type="OrthoDB" id="10264655at2759"/>
<comment type="caution">
    <text evidence="5">The sequence shown here is derived from an EMBL/GenBank/DDBJ whole genome shotgun (WGS) entry which is preliminary data.</text>
</comment>
<dbReference type="GO" id="GO:0051301">
    <property type="term" value="P:cell division"/>
    <property type="evidence" value="ECO:0007669"/>
    <property type="project" value="UniProtKB-KW"/>
</dbReference>
<dbReference type="Gene3D" id="1.10.472.10">
    <property type="entry name" value="Cyclin-like"/>
    <property type="match status" value="2"/>
</dbReference>
<dbReference type="GO" id="GO:0006357">
    <property type="term" value="P:regulation of transcription by RNA polymerase II"/>
    <property type="evidence" value="ECO:0007669"/>
    <property type="project" value="InterPro"/>
</dbReference>
<evidence type="ECO:0000313" key="5">
    <source>
        <dbReference type="EMBL" id="KAJ8442752.1"/>
    </source>
</evidence>
<evidence type="ECO:0000256" key="1">
    <source>
        <dbReference type="ARBA" id="ARBA00022618"/>
    </source>
</evidence>
<dbReference type="Proteomes" id="UP001153076">
    <property type="component" value="Unassembled WGS sequence"/>
</dbReference>
<dbReference type="SUPFAM" id="SSF47954">
    <property type="entry name" value="Cyclin-like"/>
    <property type="match status" value="2"/>
</dbReference>
<evidence type="ECO:0000256" key="3">
    <source>
        <dbReference type="RuleBase" id="RU000383"/>
    </source>
</evidence>
<feature type="domain" description="Cyclin-like" evidence="4">
    <location>
        <begin position="200"/>
        <end position="302"/>
    </location>
</feature>
<evidence type="ECO:0000313" key="6">
    <source>
        <dbReference type="Proteomes" id="UP001153076"/>
    </source>
</evidence>
<dbReference type="InterPro" id="IPR006671">
    <property type="entry name" value="Cyclin_N"/>
</dbReference>
<accession>A0A9Q1QHU6</accession>
<keyword evidence="6" id="KW-1185">Reference proteome</keyword>
<evidence type="ECO:0000259" key="4">
    <source>
        <dbReference type="SMART" id="SM00385"/>
    </source>
</evidence>
<protein>
    <recommendedName>
        <fullName evidence="4">Cyclin-like domain-containing protein</fullName>
    </recommendedName>
</protein>
<dbReference type="GO" id="GO:0016538">
    <property type="term" value="F:cyclin-dependent protein serine/threonine kinase regulator activity"/>
    <property type="evidence" value="ECO:0007669"/>
    <property type="project" value="InterPro"/>
</dbReference>
<dbReference type="PANTHER" id="PTHR10026">
    <property type="entry name" value="CYCLIN"/>
    <property type="match status" value="1"/>
</dbReference>
<dbReference type="FunFam" id="1.10.472.10:FF:000212">
    <property type="entry name" value="Cyclin-T1-2"/>
    <property type="match status" value="1"/>
</dbReference>
<keyword evidence="1" id="KW-0132">Cell division</keyword>
<gene>
    <name evidence="5" type="ORF">Cgig2_011022</name>
</gene>
<dbReference type="Pfam" id="PF00134">
    <property type="entry name" value="Cyclin_N"/>
    <property type="match status" value="1"/>
</dbReference>
<organism evidence="5 6">
    <name type="scientific">Carnegiea gigantea</name>
    <dbReference type="NCBI Taxonomy" id="171969"/>
    <lineage>
        <taxon>Eukaryota</taxon>
        <taxon>Viridiplantae</taxon>
        <taxon>Streptophyta</taxon>
        <taxon>Embryophyta</taxon>
        <taxon>Tracheophyta</taxon>
        <taxon>Spermatophyta</taxon>
        <taxon>Magnoliopsida</taxon>
        <taxon>eudicotyledons</taxon>
        <taxon>Gunneridae</taxon>
        <taxon>Pentapetalae</taxon>
        <taxon>Caryophyllales</taxon>
        <taxon>Cactineae</taxon>
        <taxon>Cactaceae</taxon>
        <taxon>Cactoideae</taxon>
        <taxon>Echinocereeae</taxon>
        <taxon>Carnegiea</taxon>
    </lineage>
</organism>
<keyword evidence="3" id="KW-0195">Cyclin</keyword>
<dbReference type="AlphaFoldDB" id="A0A9Q1QHU6"/>
<dbReference type="SMART" id="SM00385">
    <property type="entry name" value="CYCLIN"/>
    <property type="match status" value="1"/>
</dbReference>
<sequence>MLGEIDMNKAKPNVQIMSFGRSDQPQGGTVYEYRWASLPSNYDNSYCYEQNDYYNSNRYNHYAGGTFDNMKSHDYHYNASRNCRERAHFGNYSRPHGSPSCKRRKFSESLWGNDVGYYWRPNEYDHTQSNPSTANVSVSAATAPSTSAHCYTMGKRDRSDLENDEEVVLMSRADIERCSPSRKDGIDVLHETRLRYSYCAFIQQLGVRLDLPQTTIGTAMVLCHRFFLRRSHASHDRFLIATAALFLAAKSEETARPLNDVVKASCEIVHKQDLTFLSCMLPIDWFEQYRERITEAEQLILTTLNFELTVQHPYDPLTSILNKLGLSQTLMVNLALTLVNEGVCTRLDARLMIILAGGLICCRESLRYDVIYEVMASTALNGSEPPFLEYLRCGRTLRMRWLNLLRFSVLWFDAISCVFGVKSLLNCWSRKQYSGAKLQLELGSGCFLCGSEILRSSLWLQFKPHQIAAGIAYLAAKLLNMNLDSCLNIWQEFHTPPPVLQDVSQQLMEIKWHVYIWLNKYIYWTRPHLITALLGLLEVPEYAQPMPYP</sequence>
<evidence type="ECO:0000256" key="2">
    <source>
        <dbReference type="ARBA" id="ARBA00023306"/>
    </source>
</evidence>
<dbReference type="EMBL" id="JAKOGI010000134">
    <property type="protein sequence ID" value="KAJ8442752.1"/>
    <property type="molecule type" value="Genomic_DNA"/>
</dbReference>
<dbReference type="InterPro" id="IPR043198">
    <property type="entry name" value="Cyclin/Ssn8"/>
</dbReference>
<name>A0A9Q1QHU6_9CARY</name>
<dbReference type="InterPro" id="IPR013763">
    <property type="entry name" value="Cyclin-like_dom"/>
</dbReference>
<comment type="similarity">
    <text evidence="3">Belongs to the cyclin family.</text>
</comment>
<proteinExistence type="inferred from homology"/>
<keyword evidence="2" id="KW-0131">Cell cycle</keyword>
<dbReference type="InterPro" id="IPR036915">
    <property type="entry name" value="Cyclin-like_sf"/>
</dbReference>
<reference evidence="5" key="1">
    <citation type="submission" date="2022-04" db="EMBL/GenBank/DDBJ databases">
        <title>Carnegiea gigantea Genome sequencing and assembly v2.</title>
        <authorList>
            <person name="Copetti D."/>
            <person name="Sanderson M.J."/>
            <person name="Burquez A."/>
            <person name="Wojciechowski M.F."/>
        </authorList>
    </citation>
    <scope>NUCLEOTIDE SEQUENCE</scope>
    <source>
        <strain evidence="5">SGP5-SGP5p</strain>
        <tissue evidence="5">Aerial part</tissue>
    </source>
</reference>